<feature type="domain" description="Phospholipid/glycerol acyltransferase" evidence="8">
    <location>
        <begin position="2263"/>
        <end position="2385"/>
    </location>
</feature>
<dbReference type="InterPro" id="IPR036259">
    <property type="entry name" value="MFS_trans_sf"/>
</dbReference>
<feature type="transmembrane region" description="Helical" evidence="7">
    <location>
        <begin position="467"/>
        <end position="488"/>
    </location>
</feature>
<feature type="transmembrane region" description="Helical" evidence="7">
    <location>
        <begin position="2098"/>
        <end position="2119"/>
    </location>
</feature>
<feature type="transmembrane region" description="Helical" evidence="7">
    <location>
        <begin position="732"/>
        <end position="754"/>
    </location>
</feature>
<proteinExistence type="inferred from homology"/>
<organism evidence="9 10">
    <name type="scientific">Pythium insidiosum</name>
    <name type="common">Pythiosis disease agent</name>
    <dbReference type="NCBI Taxonomy" id="114742"/>
    <lineage>
        <taxon>Eukaryota</taxon>
        <taxon>Sar</taxon>
        <taxon>Stramenopiles</taxon>
        <taxon>Oomycota</taxon>
        <taxon>Peronosporomycetes</taxon>
        <taxon>Pythiales</taxon>
        <taxon>Pythiaceae</taxon>
        <taxon>Pythium</taxon>
    </lineage>
</organism>
<feature type="transmembrane region" description="Helical" evidence="7">
    <location>
        <begin position="1368"/>
        <end position="1387"/>
    </location>
</feature>
<feature type="transmembrane region" description="Helical" evidence="7">
    <location>
        <begin position="1589"/>
        <end position="1610"/>
    </location>
</feature>
<feature type="transmembrane region" description="Helical" evidence="7">
    <location>
        <begin position="1031"/>
        <end position="1052"/>
    </location>
</feature>
<feature type="transmembrane region" description="Helical" evidence="7">
    <location>
        <begin position="1764"/>
        <end position="1787"/>
    </location>
</feature>
<dbReference type="Proteomes" id="UP001209570">
    <property type="component" value="Unassembled WGS sequence"/>
</dbReference>
<feature type="transmembrane region" description="Helical" evidence="7">
    <location>
        <begin position="774"/>
        <end position="794"/>
    </location>
</feature>
<evidence type="ECO:0000256" key="6">
    <source>
        <dbReference type="ARBA" id="ARBA00023136"/>
    </source>
</evidence>
<feature type="transmembrane region" description="Helical" evidence="7">
    <location>
        <begin position="2174"/>
        <end position="2196"/>
    </location>
</feature>
<keyword evidence="5 7" id="KW-1133">Transmembrane helix</keyword>
<feature type="transmembrane region" description="Helical" evidence="7">
    <location>
        <begin position="2131"/>
        <end position="2154"/>
    </location>
</feature>
<accession>A0AAD5Q5K7</accession>
<feature type="transmembrane region" description="Helical" evidence="7">
    <location>
        <begin position="1988"/>
        <end position="2010"/>
    </location>
</feature>
<feature type="transmembrane region" description="Helical" evidence="7">
    <location>
        <begin position="291"/>
        <end position="308"/>
    </location>
</feature>
<dbReference type="SMART" id="SM00563">
    <property type="entry name" value="PlsC"/>
    <property type="match status" value="1"/>
</dbReference>
<comment type="subcellular location">
    <subcellularLocation>
        <location evidence="1">Membrane</location>
        <topology evidence="1">Multi-pass membrane protein</topology>
    </subcellularLocation>
</comment>
<evidence type="ECO:0000256" key="7">
    <source>
        <dbReference type="SAM" id="Phobius"/>
    </source>
</evidence>
<dbReference type="Pfam" id="PF16076">
    <property type="entry name" value="Acyltransf_C"/>
    <property type="match status" value="1"/>
</dbReference>
<comment type="caution">
    <text evidence="9">The sequence shown here is derived from an EMBL/GenBank/DDBJ whole genome shotgun (WGS) entry which is preliminary data.</text>
</comment>
<dbReference type="EMBL" id="JAKCXM010000220">
    <property type="protein sequence ID" value="KAJ0398338.1"/>
    <property type="molecule type" value="Genomic_DNA"/>
</dbReference>
<keyword evidence="3" id="KW-0813">Transport</keyword>
<gene>
    <name evidence="9" type="ORF">P43SY_000783</name>
</gene>
<feature type="transmembrane region" description="Helical" evidence="7">
    <location>
        <begin position="1224"/>
        <end position="1243"/>
    </location>
</feature>
<feature type="transmembrane region" description="Helical" evidence="7">
    <location>
        <begin position="1290"/>
        <end position="1312"/>
    </location>
</feature>
<feature type="transmembrane region" description="Helical" evidence="7">
    <location>
        <begin position="2484"/>
        <end position="2505"/>
    </location>
</feature>
<feature type="transmembrane region" description="Helical" evidence="7">
    <location>
        <begin position="1451"/>
        <end position="1468"/>
    </location>
</feature>
<evidence type="ECO:0000313" key="10">
    <source>
        <dbReference type="Proteomes" id="UP001209570"/>
    </source>
</evidence>
<reference evidence="9" key="1">
    <citation type="submission" date="2021-12" db="EMBL/GenBank/DDBJ databases">
        <title>Prjna785345.</title>
        <authorList>
            <person name="Rujirawat T."/>
            <person name="Krajaejun T."/>
        </authorList>
    </citation>
    <scope>NUCLEOTIDE SEQUENCE</scope>
    <source>
        <strain evidence="9">Pi057C3</strain>
    </source>
</reference>
<feature type="transmembrane region" description="Helical" evidence="7">
    <location>
        <begin position="84"/>
        <end position="106"/>
    </location>
</feature>
<dbReference type="PANTHER" id="PTHR31585:SF5">
    <property type="entry name" value="RNA-BINDING S4 DOMAIN-CONTAINING PROTEIN"/>
    <property type="match status" value="1"/>
</dbReference>
<feature type="transmembrane region" description="Helical" evidence="7">
    <location>
        <begin position="247"/>
        <end position="265"/>
    </location>
</feature>
<feature type="transmembrane region" description="Helical" evidence="7">
    <location>
        <begin position="1255"/>
        <end position="1278"/>
    </location>
</feature>
<name>A0AAD5Q5K7_PYTIN</name>
<dbReference type="SUPFAM" id="SSF103473">
    <property type="entry name" value="MFS general substrate transporter"/>
    <property type="match status" value="3"/>
</dbReference>
<feature type="transmembrane region" description="Helical" evidence="7">
    <location>
        <begin position="1413"/>
        <end position="1430"/>
    </location>
</feature>
<feature type="transmembrane region" description="Helical" evidence="7">
    <location>
        <begin position="922"/>
        <end position="943"/>
    </location>
</feature>
<feature type="transmembrane region" description="Helical" evidence="7">
    <location>
        <begin position="358"/>
        <end position="379"/>
    </location>
</feature>
<comment type="similarity">
    <text evidence="2">Belongs to the major facilitator superfamily. Folate-biopterin transporter (TC 2.A.71) family.</text>
</comment>
<feature type="transmembrane region" description="Helical" evidence="7">
    <location>
        <begin position="165"/>
        <end position="191"/>
    </location>
</feature>
<feature type="transmembrane region" description="Helical" evidence="7">
    <location>
        <begin position="1799"/>
        <end position="1819"/>
    </location>
</feature>
<feature type="transmembrane region" description="Helical" evidence="7">
    <location>
        <begin position="855"/>
        <end position="874"/>
    </location>
</feature>
<feature type="transmembrane region" description="Helical" evidence="7">
    <location>
        <begin position="329"/>
        <end position="346"/>
    </location>
</feature>
<dbReference type="InterPro" id="IPR039309">
    <property type="entry name" value="BT1"/>
</dbReference>
<evidence type="ECO:0000256" key="3">
    <source>
        <dbReference type="ARBA" id="ARBA00022448"/>
    </source>
</evidence>
<evidence type="ECO:0000256" key="5">
    <source>
        <dbReference type="ARBA" id="ARBA00022989"/>
    </source>
</evidence>
<dbReference type="InterPro" id="IPR002123">
    <property type="entry name" value="Plipid/glycerol_acylTrfase"/>
</dbReference>
<feature type="transmembrane region" description="Helical" evidence="7">
    <location>
        <begin position="1922"/>
        <end position="1941"/>
    </location>
</feature>
<evidence type="ECO:0000256" key="4">
    <source>
        <dbReference type="ARBA" id="ARBA00022692"/>
    </source>
</evidence>
<evidence type="ECO:0000256" key="1">
    <source>
        <dbReference type="ARBA" id="ARBA00004141"/>
    </source>
</evidence>
<evidence type="ECO:0000256" key="2">
    <source>
        <dbReference type="ARBA" id="ARBA00007015"/>
    </source>
</evidence>
<dbReference type="PANTHER" id="PTHR31585">
    <property type="entry name" value="FOLATE-BIOPTERIN TRANSPORTER 1, CHLOROPLASTIC"/>
    <property type="match status" value="1"/>
</dbReference>
<feature type="transmembrane region" description="Helical" evidence="7">
    <location>
        <begin position="508"/>
        <end position="529"/>
    </location>
</feature>
<feature type="transmembrane region" description="Helical" evidence="7">
    <location>
        <begin position="1961"/>
        <end position="1981"/>
    </location>
</feature>
<evidence type="ECO:0000313" key="9">
    <source>
        <dbReference type="EMBL" id="KAJ0398338.1"/>
    </source>
</evidence>
<feature type="transmembrane region" description="Helical" evidence="7">
    <location>
        <begin position="698"/>
        <end position="720"/>
    </location>
</feature>
<dbReference type="Pfam" id="PF01553">
    <property type="entry name" value="Acyltransferase"/>
    <property type="match status" value="1"/>
</dbReference>
<feature type="transmembrane region" description="Helical" evidence="7">
    <location>
        <begin position="1064"/>
        <end position="1086"/>
    </location>
</feature>
<dbReference type="Pfam" id="PF03092">
    <property type="entry name" value="BT1"/>
    <property type="match status" value="4"/>
</dbReference>
<protein>
    <recommendedName>
        <fullName evidence="8">Phospholipid/glycerol acyltransferase domain-containing protein</fullName>
    </recommendedName>
</protein>
<evidence type="ECO:0000259" key="8">
    <source>
        <dbReference type="SMART" id="SM00563"/>
    </source>
</evidence>
<feature type="transmembrane region" description="Helical" evidence="7">
    <location>
        <begin position="673"/>
        <end position="691"/>
    </location>
</feature>
<feature type="transmembrane region" description="Helical" evidence="7">
    <location>
        <begin position="1631"/>
        <end position="1654"/>
    </location>
</feature>
<feature type="transmembrane region" description="Helical" evidence="7">
    <location>
        <begin position="806"/>
        <end position="826"/>
    </location>
</feature>
<keyword evidence="10" id="KW-1185">Reference proteome</keyword>
<feature type="transmembrane region" description="Helical" evidence="7">
    <location>
        <begin position="1690"/>
        <end position="1712"/>
    </location>
</feature>
<dbReference type="GO" id="GO:0016746">
    <property type="term" value="F:acyltransferase activity"/>
    <property type="evidence" value="ECO:0007669"/>
    <property type="project" value="InterPro"/>
</dbReference>
<feature type="transmembrane region" description="Helical" evidence="7">
    <location>
        <begin position="1872"/>
        <end position="1893"/>
    </location>
</feature>
<dbReference type="SUPFAM" id="SSF69593">
    <property type="entry name" value="Glycerol-3-phosphate (1)-acyltransferase"/>
    <property type="match status" value="1"/>
</dbReference>
<keyword evidence="4 7" id="KW-0812">Transmembrane</keyword>
<sequence length="2530" mass="284976">MSGSVQNHPSHVLTKEDILGMPSRPHAPSAPIVLFNSDEFDSLESPAKLSDTGVVDASDRYVAGEEFYNYELYGSLRKGRPVSWFSWENIGLLAAAFSSAFSYVCLENLTRPMIATQLNLTQEENAAVLRLVELPMTLSFFVGLMCDSYPLMGLRRKGYWVVGETNAGLVLFTIVMIACASFGCIITFVCIHTRTIELSQREPLRTRGLIQADYLIFRRFNSMAASTFNYLTIGTGHTFNVSMSTTMIILVCITTLPMPIVLKYWEEEHYALSMTVKVRARIFWKIMQQKAVWRIMAFISIFGFFLAIRFNDPAAVVRRWAGASNDNVLLIKTIQDIMMLIMYFSWRTFFLNSRWRYFFGVAPFLYVVPQFFATLFVALDITRNHYIYRILVAISDMTGGITTLTNVVPLTEIIQEGSEGATVGLVMSLQRLLTVFVNTNAQGLFRGSNFYDPTLIASDTAGIRWDILLTLMLSYGINILSLLGLFFLPCQKLDAQQLRMYGGFTKAASSAIVAFCLTLFLYSLVINIMTSSMYIYSSKSPGSGAHTRAHSDRRATDPVGHGAFSTFESPSHPMAVLATDEYDPTRSRSTAGEIYQHSRFVAGEQFYNYEMYGSLRKGGIVTFFSTECIGLAAATFTSAFSYMCLQSVTRPYMASQLNLTSQQRIAVQRLVELPMALSFFVGLLSDGYPILGLRRKSYMIVGLVLNALSVIALAGISMYFESLDSRDRSSPLVVMAIIMISLASFGCITTYICVQTRVVELSQREPLRVRGAIIAEYLVFRRLTSLCSTIFSYATMGATENNANVAFSTAMLVLAFISVLPLPIILRFWKEEHYNLPTSFLVRGQIFWKIMQQKAVWRTIAFIAFFALFLGVRFMDSANVIRNWAGAMNDNQQLVRTIQDAVVIATVVAWRSFFMNSLWRRFFCWGPLFLTLPNLLVSSLVAMDVERNRYMYRALVSVSNIADGITSLNPIVPLVEIIQEGSEGATVGLVLSLQRLISVFVGTNAQGLFRGSNFYDAAAAKRDTEDARVDVLLSLVLNYGINLVALIGLFFLPSQKLDAQQLRMYGGFTKIASSLIAVFCVSLFVYSTTINIMTHAEATQASHGVPHSARRPTDPDTRPLHHNFDPFESPSHDGMVPAKDRALQAKTMNGDQMEEGRFVAGEQFYNYEMYGSLRRGDVVKFFSWESFGLLAATFTSVISYQCLQNIARPYMGTQLNLTPQQNIAVLRLVELPMALSFFFGLLSDGYPIRGLRRKGYMVLGLVINAVSVVVLGVISAYFESLDTKERSAGLVVFSIMMVSTASVGCIITYICVQTRVIELAQREPLQIRGSIIAEYLVFRRLTSLVGTTFTFATMGKDANSPRVEFSTAMFLLALICALPLPIIVRFWKEEYYNLPTSLKIRGQIFWKIMQQKAVWRILAFIALSAFFMGIRFPESTAVVRRWAGADKDNTYVLRTISDLMSIFTILLWRFFFMNTLWRRFFAWAPIMLALPSMLSAILVTMDISRDRYVYRVIISLTEVAGGINMLNAVIPLTEIIQEGSEAATMGLVFTIQRVLGVFVNTNAQGLFRGENFFDPAQIKLDTSAVRTDVLLSLLLNYGINLLGLIALIFLPHQKLDAQQLRMYGGFTKAASSAVVIFALSFFLYSLVINIMTFVPSLSVDESLDDRYVAGEQFYNHELYGSLRKGGAVKFLSMECAGLCAATVSSLFSYSALQTVMRPLMATQLDLSRQEQVAVQRLVELPMALSFLIGLLSDSYPIFGLRRKSYMVIGLVMNAVAAIVIAGIAKYFESVHQTDRNDVLVLLVIIMSAIASFGCMFTYLCVHTRTVELSQQEPLGTRGAIQATYLIVRRCTSLATGVYSYIVLGKNGDTPHFALSTSLFASTIICVLPLPIILKLWREEYYSLPMAFKARAQIFWRIMQQKAVWRILVFIAFFGLFLSIRFQDSANVIRKWAGAAKDDPLLVRSINDVTMIGVMLIWRYYFINRPWRVFFSLAPLFQIVPALLISVLVAFDVVRDRYLYRTMITLTSVSDGITFLNNLVPLVEIVQEGSEGATVGLVLSLQRLISIFVNTNSQGLFRGDNFYNPQEVAMDAAAGRSSVVLSLVLNYGLNALCIFGLLFLPTQKLDAQQMRMYGGFTKVASSAIVVFSVTLFLYSMTINLMTTKYETPPTWRHSLAGWAYVSWIMLGPFLDMIWVIIPTRVFLQSPLVLGRAAVWPQRLLQWLEESYYSMLGGLLEVVGGMEFVVTADKELKDQDLEFPTEEHTLLISNHRTEIDWIFFWNLAMRFNCHGRIRVMMKAIIRCLPGPGWAMLMLEYPYISRRWETDQDRIKAQIQSYKQAAIGSWLCMFPEGTALFRRTLERSQEFARERGEPVWSYVLHPRVRGLDLCVNELNPSNVLDVTVAYPELQDGVRPSPLRLARGQFPTAVHIHLSKYSREELMHHKDSMDKWLKARFQEKEERLRAFYESGRFSGRPVSVCKTAIPTAVWKGVAFHLLLLIWTICACVYSPLLSFLWLSFCMAVVVHRIYAFGS</sequence>
<dbReference type="GO" id="GO:0016020">
    <property type="term" value="C:membrane"/>
    <property type="evidence" value="ECO:0007669"/>
    <property type="project" value="UniProtKB-SubCell"/>
</dbReference>
<dbReference type="CDD" id="cd07990">
    <property type="entry name" value="LPLAT_LCLAT1-like"/>
    <property type="match status" value="1"/>
</dbReference>
<feature type="transmembrane region" description="Helical" evidence="7">
    <location>
        <begin position="127"/>
        <end position="145"/>
    </location>
</feature>
<feature type="transmembrane region" description="Helical" evidence="7">
    <location>
        <begin position="620"/>
        <end position="643"/>
    </location>
</feature>
<dbReference type="InterPro" id="IPR032098">
    <property type="entry name" value="Acyltransf_C"/>
</dbReference>
<feature type="transmembrane region" description="Helical" evidence="7">
    <location>
        <begin position="1480"/>
        <end position="1501"/>
    </location>
</feature>
<keyword evidence="6 7" id="KW-0472">Membrane</keyword>